<evidence type="ECO:0000313" key="6">
    <source>
        <dbReference type="EMBL" id="OZG57388.1"/>
    </source>
</evidence>
<dbReference type="InterPro" id="IPR043504">
    <property type="entry name" value="Peptidase_S1_PA_chymotrypsin"/>
</dbReference>
<keyword evidence="2" id="KW-0645">Protease</keyword>
<dbReference type="PANTHER" id="PTHR43343">
    <property type="entry name" value="PEPTIDASE S12"/>
    <property type="match status" value="1"/>
</dbReference>
<dbReference type="SUPFAM" id="SSF50156">
    <property type="entry name" value="PDZ domain-like"/>
    <property type="match status" value="1"/>
</dbReference>
<dbReference type="GO" id="GO:0004252">
    <property type="term" value="F:serine-type endopeptidase activity"/>
    <property type="evidence" value="ECO:0007669"/>
    <property type="project" value="InterPro"/>
</dbReference>
<sequence length="658" mass="66010">MADTNNGSTPWGQRPDNEPWPSVNGTDNDSNSNDSQINESASEAQNPTSGTAVGSSADSNERPTEAINPVAARDAQATQVQRPASSPASAQTQAPAPQPNQSQQSLPLYGAYAPQGSSQQYGPQHNQYNAPQSPAPQTPNAPQNAQPQPNQPSRPQPEYGQYRPAPEFGAYGPVPPQNQPDNNAQQPSAGNGNSGNGNGNGGNGLPPRNGSPFNPFRGPQNPQGPGNSGNGAPGQNPNAQGGKPSGAVSHIVTGAVAAVVAAALSLGVGFAAISNGWVSSPTSSSLSSLSNSSGSGTAKAESGDAVDWTAVAKKVSGSVVAIQTEIQSGGQTGVAKGSGAIISKDGAIVTNNHVVSGAKQIQVTLSDGSLYEADVVGTDVTTDLAVIKLKNPPSDLTVAEFADSDNLAVGEDVMAIGNPLGYENTATTGIVSALNRPVTVMDEENNEIVTNAVQLDAAINPGNSGGPTFNAAGQIIGINSSIATSSSSSSSSSSSGSIGIGFAIPSNLVKRVTSEITSSGSVKHVALGVTVKTDTATADGTTRAGSSVQSVVSGGPADKAGVKQGDVIVGYNGKTVGSNASLLGFVRATALNDTVKLTVVRDGKTIELNVTMDQEESAVNGSNRSESSNGSSGNSQNNGNNGSNGDSGNSTDPFNFGW</sequence>
<dbReference type="InterPro" id="IPR009003">
    <property type="entry name" value="Peptidase_S1_PA"/>
</dbReference>
<dbReference type="SMART" id="SM00228">
    <property type="entry name" value="PDZ"/>
    <property type="match status" value="1"/>
</dbReference>
<feature type="region of interest" description="Disordered" evidence="4">
    <location>
        <begin position="612"/>
        <end position="658"/>
    </location>
</feature>
<keyword evidence="7" id="KW-1185">Reference proteome</keyword>
<keyword evidence="3" id="KW-0378">Hydrolase</keyword>
<dbReference type="AlphaFoldDB" id="A0A261FE65"/>
<organism evidence="6 7">
    <name type="scientific">Bifidobacterium tissieri</name>
    <dbReference type="NCBI Taxonomy" id="1630162"/>
    <lineage>
        <taxon>Bacteria</taxon>
        <taxon>Bacillati</taxon>
        <taxon>Actinomycetota</taxon>
        <taxon>Actinomycetes</taxon>
        <taxon>Bifidobacteriales</taxon>
        <taxon>Bifidobacteriaceae</taxon>
        <taxon>Bifidobacterium</taxon>
    </lineage>
</organism>
<dbReference type="InterPro" id="IPR051201">
    <property type="entry name" value="Chloro_Bact_Ser_Proteases"/>
</dbReference>
<accession>A0A261FE65</accession>
<feature type="compositionally biased region" description="Polar residues" evidence="4">
    <location>
        <begin position="36"/>
        <end position="58"/>
    </location>
</feature>
<dbReference type="GO" id="GO:0006508">
    <property type="term" value="P:proteolysis"/>
    <property type="evidence" value="ECO:0007669"/>
    <property type="project" value="UniProtKB-KW"/>
</dbReference>
<feature type="region of interest" description="Disordered" evidence="4">
    <location>
        <begin position="281"/>
        <end position="303"/>
    </location>
</feature>
<feature type="compositionally biased region" description="Low complexity" evidence="4">
    <location>
        <begin position="79"/>
        <end position="105"/>
    </location>
</feature>
<reference evidence="6 7" key="1">
    <citation type="journal article" date="2017" name="BMC Genomics">
        <title>Comparative genomic and phylogenomic analyses of the Bifidobacteriaceae family.</title>
        <authorList>
            <person name="Lugli G.A."/>
            <person name="Milani C."/>
            <person name="Turroni F."/>
            <person name="Duranti S."/>
            <person name="Mancabelli L."/>
            <person name="Mangifesta M."/>
            <person name="Ferrario C."/>
            <person name="Modesto M."/>
            <person name="Mattarelli P."/>
            <person name="Jiri K."/>
            <person name="van Sinderen D."/>
            <person name="Ventura M."/>
        </authorList>
    </citation>
    <scope>NUCLEOTIDE SEQUENCE [LARGE SCALE GENOMIC DNA]</scope>
    <source>
        <strain evidence="6 7">DSM 100201</strain>
    </source>
</reference>
<dbReference type="RefSeq" id="WP_094664153.1">
    <property type="nucleotide sequence ID" value="NZ_MWWV01000009.1"/>
</dbReference>
<dbReference type="Gene3D" id="2.40.10.10">
    <property type="entry name" value="Trypsin-like serine proteases"/>
    <property type="match status" value="2"/>
</dbReference>
<feature type="compositionally biased region" description="Low complexity" evidence="4">
    <location>
        <begin position="620"/>
        <end position="650"/>
    </location>
</feature>
<proteinExistence type="inferred from homology"/>
<dbReference type="Pfam" id="PF13180">
    <property type="entry name" value="PDZ_2"/>
    <property type="match status" value="1"/>
</dbReference>
<dbReference type="InterPro" id="IPR001478">
    <property type="entry name" value="PDZ"/>
</dbReference>
<evidence type="ECO:0000256" key="4">
    <source>
        <dbReference type="SAM" id="MobiDB-lite"/>
    </source>
</evidence>
<evidence type="ECO:0000256" key="1">
    <source>
        <dbReference type="ARBA" id="ARBA00010541"/>
    </source>
</evidence>
<evidence type="ECO:0000259" key="5">
    <source>
        <dbReference type="PROSITE" id="PS50106"/>
    </source>
</evidence>
<comment type="caution">
    <text evidence="6">The sequence shown here is derived from an EMBL/GenBank/DDBJ whole genome shotgun (WGS) entry which is preliminary data.</text>
</comment>
<dbReference type="EMBL" id="MWWV01000009">
    <property type="protein sequence ID" value="OZG57388.1"/>
    <property type="molecule type" value="Genomic_DNA"/>
</dbReference>
<feature type="compositionally biased region" description="Low complexity" evidence="4">
    <location>
        <begin position="233"/>
        <end position="242"/>
    </location>
</feature>
<evidence type="ECO:0000256" key="3">
    <source>
        <dbReference type="ARBA" id="ARBA00022801"/>
    </source>
</evidence>
<dbReference type="InterPro" id="IPR036034">
    <property type="entry name" value="PDZ_sf"/>
</dbReference>
<feature type="region of interest" description="Disordered" evidence="4">
    <location>
        <begin position="1"/>
        <end position="246"/>
    </location>
</feature>
<evidence type="ECO:0000256" key="2">
    <source>
        <dbReference type="ARBA" id="ARBA00022670"/>
    </source>
</evidence>
<comment type="similarity">
    <text evidence="1">Belongs to the peptidase S1C family.</text>
</comment>
<feature type="compositionally biased region" description="Polar residues" evidence="4">
    <location>
        <begin position="1"/>
        <end position="11"/>
    </location>
</feature>
<gene>
    <name evidence="6" type="ORF">BTIS_1482</name>
</gene>
<feature type="compositionally biased region" description="Polar residues" evidence="4">
    <location>
        <begin position="115"/>
        <end position="128"/>
    </location>
</feature>
<feature type="region of interest" description="Disordered" evidence="4">
    <location>
        <begin position="538"/>
        <end position="557"/>
    </location>
</feature>
<feature type="compositionally biased region" description="Gly residues" evidence="4">
    <location>
        <begin position="192"/>
        <end position="204"/>
    </location>
</feature>
<dbReference type="Proteomes" id="UP000216444">
    <property type="component" value="Unassembled WGS sequence"/>
</dbReference>
<feature type="domain" description="PDZ" evidence="5">
    <location>
        <begin position="511"/>
        <end position="576"/>
    </location>
</feature>
<protein>
    <submittedName>
        <fullName evidence="6">Peptidase</fullName>
    </submittedName>
</protein>
<feature type="compositionally biased region" description="Low complexity" evidence="4">
    <location>
        <begin position="538"/>
        <end position="555"/>
    </location>
</feature>
<feature type="compositionally biased region" description="Low complexity" evidence="4">
    <location>
        <begin position="179"/>
        <end position="191"/>
    </location>
</feature>
<evidence type="ECO:0000313" key="7">
    <source>
        <dbReference type="Proteomes" id="UP000216444"/>
    </source>
</evidence>
<dbReference type="Pfam" id="PF13365">
    <property type="entry name" value="Trypsin_2"/>
    <property type="match status" value="1"/>
</dbReference>
<dbReference type="InterPro" id="IPR001940">
    <property type="entry name" value="Peptidase_S1C"/>
</dbReference>
<feature type="compositionally biased region" description="Low complexity" evidence="4">
    <location>
        <begin position="281"/>
        <end position="297"/>
    </location>
</feature>
<name>A0A261FE65_9BIFI</name>
<dbReference type="PRINTS" id="PR00834">
    <property type="entry name" value="PROTEASES2C"/>
</dbReference>
<dbReference type="PANTHER" id="PTHR43343:SF3">
    <property type="entry name" value="PROTEASE DO-LIKE 8, CHLOROPLASTIC"/>
    <property type="match status" value="1"/>
</dbReference>
<dbReference type="PROSITE" id="PS50106">
    <property type="entry name" value="PDZ"/>
    <property type="match status" value="1"/>
</dbReference>
<dbReference type="Gene3D" id="2.30.42.10">
    <property type="match status" value="1"/>
</dbReference>
<dbReference type="SUPFAM" id="SSF50494">
    <property type="entry name" value="Trypsin-like serine proteases"/>
    <property type="match status" value="1"/>
</dbReference>